<gene>
    <name evidence="2" type="ORF">PHYSODRAFT_248094</name>
</gene>
<feature type="region of interest" description="Disordered" evidence="1">
    <location>
        <begin position="1"/>
        <end position="22"/>
    </location>
</feature>
<dbReference type="Proteomes" id="UP000002640">
    <property type="component" value="Unassembled WGS sequence"/>
</dbReference>
<feature type="compositionally biased region" description="Basic and acidic residues" evidence="1">
    <location>
        <begin position="659"/>
        <end position="680"/>
    </location>
</feature>
<organism evidence="2 3">
    <name type="scientific">Phytophthora sojae (strain P6497)</name>
    <name type="common">Soybean stem and root rot agent</name>
    <name type="synonym">Phytophthora megasperma f. sp. glycines</name>
    <dbReference type="NCBI Taxonomy" id="1094619"/>
    <lineage>
        <taxon>Eukaryota</taxon>
        <taxon>Sar</taxon>
        <taxon>Stramenopiles</taxon>
        <taxon>Oomycota</taxon>
        <taxon>Peronosporomycetes</taxon>
        <taxon>Peronosporales</taxon>
        <taxon>Peronosporaceae</taxon>
        <taxon>Phytophthora</taxon>
    </lineage>
</organism>
<feature type="compositionally biased region" description="Polar residues" evidence="1">
    <location>
        <begin position="9"/>
        <end position="22"/>
    </location>
</feature>
<proteinExistence type="predicted"/>
<feature type="region of interest" description="Disordered" evidence="1">
    <location>
        <begin position="521"/>
        <end position="684"/>
    </location>
</feature>
<name>G5AEJ9_PHYSP</name>
<dbReference type="InParanoid" id="G5AEJ9"/>
<protein>
    <recommendedName>
        <fullName evidence="4">Retrotransposon gag domain-containing protein</fullName>
    </recommendedName>
</protein>
<keyword evidence="3" id="KW-1185">Reference proteome</keyword>
<dbReference type="KEGG" id="psoj:PHYSODRAFT_248094"/>
<evidence type="ECO:0000313" key="3">
    <source>
        <dbReference type="Proteomes" id="UP000002640"/>
    </source>
</evidence>
<dbReference type="OMA" id="SARAHYY"/>
<sequence length="756" mass="85956">MVKGIVTPSPATVGSNSAGLTNSADSANAMITDATVGEARTVQFDEEDAQDQESEEDVEDEYEEKAELLGEVDELSLQVGRMGTPRPVVRNLAAELGNDTDDEDQAAAQGERPPLIPRATRNADTPSANKVLGRLGEEMRAQSEWMMMFAPVAMAQARWPVLGPELTQPVNSTDINQLVEDTVLLLKAMGFRCTSRPNSLLLGDWDPSRASREILKWKRRLRVSFGLERGAVGTRQTIAKRVADTPKTVEDPSRIPLPKTPERKRAVVFRSTEGTPYFEDSHMKTPTRGKQPSGRYAELFDAADTAELSDSDDGREYLNSAEESVKDVIKHLSFDDAESDRTQYLEVRTHASLDKIPMFEGKRYRLDDSLQWLKRFIYEMKGTRLAQDLWYEPFSLKLERGAKSWYRQLPKKTQWKWSLLSEAFADYYCSQFDQSARAHYYSAQRKDNELVCDFLIRLNGYAKPAKIQYEAGGADAADHVEHFPLHCGDDDVMDLLYPQQLTDIKKVEKIINQKILGERRKKQRDRLIGSRNRDAKRTDSPRHSEARRSEPRRDDRRDDRRSRRDDGRDRRLATALLEDDPYELAERRQSNRRSNLYDSDSDQSDGSQPSYSDSAVDSEDDYIDTGFTSDRDRRSGGRGNSAGTPRSDHRRGQPSSADRASRGYDRRDQTGRRSDSRERPSYGPCAACGGANHSVHYCRRRCKFCKQLHDVGQCELFQRYEKLATFVKSNVDKSKLPEDLQDLYTPSDLNSAARQH</sequence>
<feature type="region of interest" description="Disordered" evidence="1">
    <location>
        <begin position="98"/>
        <end position="127"/>
    </location>
</feature>
<dbReference type="GeneID" id="20637791"/>
<evidence type="ECO:0008006" key="4">
    <source>
        <dbReference type="Google" id="ProtNLM"/>
    </source>
</evidence>
<reference evidence="2 3" key="1">
    <citation type="journal article" date="2006" name="Science">
        <title>Phytophthora genome sequences uncover evolutionary origins and mechanisms of pathogenesis.</title>
        <authorList>
            <person name="Tyler B.M."/>
            <person name="Tripathy S."/>
            <person name="Zhang X."/>
            <person name="Dehal P."/>
            <person name="Jiang R.H."/>
            <person name="Aerts A."/>
            <person name="Arredondo F.D."/>
            <person name="Baxter L."/>
            <person name="Bensasson D."/>
            <person name="Beynon J.L."/>
            <person name="Chapman J."/>
            <person name="Damasceno C.M."/>
            <person name="Dorrance A.E."/>
            <person name="Dou D."/>
            <person name="Dickerman A.W."/>
            <person name="Dubchak I.L."/>
            <person name="Garbelotto M."/>
            <person name="Gijzen M."/>
            <person name="Gordon S.G."/>
            <person name="Govers F."/>
            <person name="Grunwald N.J."/>
            <person name="Huang W."/>
            <person name="Ivors K.L."/>
            <person name="Jones R.W."/>
            <person name="Kamoun S."/>
            <person name="Krampis K."/>
            <person name="Lamour K.H."/>
            <person name="Lee M.K."/>
            <person name="McDonald W.H."/>
            <person name="Medina M."/>
            <person name="Meijer H.J."/>
            <person name="Nordberg E.K."/>
            <person name="Maclean D.J."/>
            <person name="Ospina-Giraldo M.D."/>
            <person name="Morris P.F."/>
            <person name="Phuntumart V."/>
            <person name="Putnam N.H."/>
            <person name="Rash S."/>
            <person name="Rose J.K."/>
            <person name="Sakihama Y."/>
            <person name="Salamov A.A."/>
            <person name="Savidor A."/>
            <person name="Scheuring C.F."/>
            <person name="Smith B.M."/>
            <person name="Sobral B.W."/>
            <person name="Terry A."/>
            <person name="Torto-Alalibo T.A."/>
            <person name="Win J."/>
            <person name="Xu Z."/>
            <person name="Zhang H."/>
            <person name="Grigoriev I.V."/>
            <person name="Rokhsar D.S."/>
            <person name="Boore J.L."/>
        </authorList>
    </citation>
    <scope>NUCLEOTIDE SEQUENCE [LARGE SCALE GENOMIC DNA]</scope>
    <source>
        <strain evidence="2 3">P6497</strain>
    </source>
</reference>
<dbReference type="AlphaFoldDB" id="G5AEJ9"/>
<accession>G5AEJ9</accession>
<evidence type="ECO:0000256" key="1">
    <source>
        <dbReference type="SAM" id="MobiDB-lite"/>
    </source>
</evidence>
<evidence type="ECO:0000313" key="2">
    <source>
        <dbReference type="EMBL" id="EGZ06601.1"/>
    </source>
</evidence>
<feature type="compositionally biased region" description="Basic and acidic residues" evidence="1">
    <location>
        <begin position="525"/>
        <end position="572"/>
    </location>
</feature>
<feature type="compositionally biased region" description="Low complexity" evidence="1">
    <location>
        <begin position="604"/>
        <end position="614"/>
    </location>
</feature>
<dbReference type="RefSeq" id="XP_009538498.1">
    <property type="nucleotide sequence ID" value="XM_009540203.1"/>
</dbReference>
<dbReference type="EMBL" id="JH159164">
    <property type="protein sequence ID" value="EGZ06601.1"/>
    <property type="molecule type" value="Genomic_DNA"/>
</dbReference>